<proteinExistence type="predicted"/>
<gene>
    <name evidence="2" type="ORF">MNBD_GAMMA12-1059</name>
</gene>
<protein>
    <submittedName>
        <fullName evidence="2">Uncharacterized protein</fullName>
    </submittedName>
</protein>
<accession>A0A3B0Z7L5</accession>
<feature type="transmembrane region" description="Helical" evidence="1">
    <location>
        <begin position="21"/>
        <end position="37"/>
    </location>
</feature>
<evidence type="ECO:0000256" key="1">
    <source>
        <dbReference type="SAM" id="Phobius"/>
    </source>
</evidence>
<reference evidence="2" key="1">
    <citation type="submission" date="2018-06" db="EMBL/GenBank/DDBJ databases">
        <authorList>
            <person name="Zhirakovskaya E."/>
        </authorList>
    </citation>
    <scope>NUCLEOTIDE SEQUENCE</scope>
</reference>
<keyword evidence="1" id="KW-1133">Transmembrane helix</keyword>
<keyword evidence="1" id="KW-0812">Transmembrane</keyword>
<name>A0A3B0Z7L5_9ZZZZ</name>
<sequence length="39" mass="4462">MARKWGESVNLLAIQKGLGRLWLAYIFVNLLIFKGLTDI</sequence>
<dbReference type="AlphaFoldDB" id="A0A3B0Z7L5"/>
<evidence type="ECO:0000313" key="2">
    <source>
        <dbReference type="EMBL" id="VAW82249.1"/>
    </source>
</evidence>
<keyword evidence="1" id="KW-0472">Membrane</keyword>
<organism evidence="2">
    <name type="scientific">hydrothermal vent metagenome</name>
    <dbReference type="NCBI Taxonomy" id="652676"/>
    <lineage>
        <taxon>unclassified sequences</taxon>
        <taxon>metagenomes</taxon>
        <taxon>ecological metagenomes</taxon>
    </lineage>
</organism>
<dbReference type="EMBL" id="UOFL01000238">
    <property type="protein sequence ID" value="VAW82249.1"/>
    <property type="molecule type" value="Genomic_DNA"/>
</dbReference>